<gene>
    <name evidence="1" type="ORF">HPB48_026710</name>
</gene>
<organism evidence="1 2">
    <name type="scientific">Haemaphysalis longicornis</name>
    <name type="common">Bush tick</name>
    <dbReference type="NCBI Taxonomy" id="44386"/>
    <lineage>
        <taxon>Eukaryota</taxon>
        <taxon>Metazoa</taxon>
        <taxon>Ecdysozoa</taxon>
        <taxon>Arthropoda</taxon>
        <taxon>Chelicerata</taxon>
        <taxon>Arachnida</taxon>
        <taxon>Acari</taxon>
        <taxon>Parasitiformes</taxon>
        <taxon>Ixodida</taxon>
        <taxon>Ixodoidea</taxon>
        <taxon>Ixodidae</taxon>
        <taxon>Haemaphysalinae</taxon>
        <taxon>Haemaphysalis</taxon>
    </lineage>
</organism>
<accession>A0A9J6HAG6</accession>
<comment type="caution">
    <text evidence="1">The sequence shown here is derived from an EMBL/GenBank/DDBJ whole genome shotgun (WGS) entry which is preliminary data.</text>
</comment>
<sequence>MTAEMKASISKKRAIVSPPESTLSVRISIIEDRLNTFEGLTFVEHEMAAWNMQQVVVQIIPGEERKGSVFLFKVDSNPSQGMRTFKTLLRKSSTAAGSHTLLAGGEFNAMHPF</sequence>
<evidence type="ECO:0000313" key="2">
    <source>
        <dbReference type="Proteomes" id="UP000821853"/>
    </source>
</evidence>
<proteinExistence type="predicted"/>
<dbReference type="VEuPathDB" id="VectorBase:HLOH_061862"/>
<keyword evidence="2" id="KW-1185">Reference proteome</keyword>
<dbReference type="Proteomes" id="UP000821853">
    <property type="component" value="Unassembled WGS sequence"/>
</dbReference>
<reference evidence="1 2" key="1">
    <citation type="journal article" date="2020" name="Cell">
        <title>Large-Scale Comparative Analyses of Tick Genomes Elucidate Their Genetic Diversity and Vector Capacities.</title>
        <authorList>
            <consortium name="Tick Genome and Microbiome Consortium (TIGMIC)"/>
            <person name="Jia N."/>
            <person name="Wang J."/>
            <person name="Shi W."/>
            <person name="Du L."/>
            <person name="Sun Y."/>
            <person name="Zhan W."/>
            <person name="Jiang J.F."/>
            <person name="Wang Q."/>
            <person name="Zhang B."/>
            <person name="Ji P."/>
            <person name="Bell-Sakyi L."/>
            <person name="Cui X.M."/>
            <person name="Yuan T.T."/>
            <person name="Jiang B.G."/>
            <person name="Yang W.F."/>
            <person name="Lam T.T."/>
            <person name="Chang Q.C."/>
            <person name="Ding S.J."/>
            <person name="Wang X.J."/>
            <person name="Zhu J.G."/>
            <person name="Ruan X.D."/>
            <person name="Zhao L."/>
            <person name="Wei J.T."/>
            <person name="Ye R.Z."/>
            <person name="Que T.C."/>
            <person name="Du C.H."/>
            <person name="Zhou Y.H."/>
            <person name="Cheng J.X."/>
            <person name="Dai P.F."/>
            <person name="Guo W.B."/>
            <person name="Han X.H."/>
            <person name="Huang E.J."/>
            <person name="Li L.F."/>
            <person name="Wei W."/>
            <person name="Gao Y.C."/>
            <person name="Liu J.Z."/>
            <person name="Shao H.Z."/>
            <person name="Wang X."/>
            <person name="Wang C.C."/>
            <person name="Yang T.C."/>
            <person name="Huo Q.B."/>
            <person name="Li W."/>
            <person name="Chen H.Y."/>
            <person name="Chen S.E."/>
            <person name="Zhou L.G."/>
            <person name="Ni X.B."/>
            <person name="Tian J.H."/>
            <person name="Sheng Y."/>
            <person name="Liu T."/>
            <person name="Pan Y.S."/>
            <person name="Xia L.Y."/>
            <person name="Li J."/>
            <person name="Zhao F."/>
            <person name="Cao W.C."/>
        </authorList>
    </citation>
    <scope>NUCLEOTIDE SEQUENCE [LARGE SCALE GENOMIC DNA]</scope>
    <source>
        <strain evidence="1">HaeL-2018</strain>
    </source>
</reference>
<protein>
    <submittedName>
        <fullName evidence="1">Uncharacterized protein</fullName>
    </submittedName>
</protein>
<dbReference type="AlphaFoldDB" id="A0A9J6HAG6"/>
<evidence type="ECO:0000313" key="1">
    <source>
        <dbReference type="EMBL" id="KAH9384699.1"/>
    </source>
</evidence>
<name>A0A9J6HAG6_HAELO</name>
<dbReference type="EMBL" id="JABSTR010002944">
    <property type="protein sequence ID" value="KAH9384699.1"/>
    <property type="molecule type" value="Genomic_DNA"/>
</dbReference>